<dbReference type="KEGG" id="alq:C7Y71_001835"/>
<dbReference type="AlphaFoldDB" id="A0A5P8E4H3"/>
<dbReference type="OrthoDB" id="9815002at2"/>
<dbReference type="EMBL" id="CP033459">
    <property type="protein sequence ID" value="QFQ11861.1"/>
    <property type="molecule type" value="Genomic_DNA"/>
</dbReference>
<name>A0A5P8E4H3_9BACT</name>
<evidence type="ECO:0000313" key="6">
    <source>
        <dbReference type="Proteomes" id="UP000249375"/>
    </source>
</evidence>
<keyword evidence="3" id="KW-1133">Transmembrane helix</keyword>
<evidence type="ECO:0000259" key="4">
    <source>
        <dbReference type="Pfam" id="PF01464"/>
    </source>
</evidence>
<dbReference type="SUPFAM" id="SSF53955">
    <property type="entry name" value="Lysozyme-like"/>
    <property type="match status" value="1"/>
</dbReference>
<protein>
    <recommendedName>
        <fullName evidence="4">Transglycosylase SLT domain-containing protein</fullName>
    </recommendedName>
</protein>
<dbReference type="InterPro" id="IPR000189">
    <property type="entry name" value="Transglyc_AS"/>
</dbReference>
<organism evidence="5 6">
    <name type="scientific">Pseudoprevotella muciniphila</name>
    <dbReference type="NCBI Taxonomy" id="2133944"/>
    <lineage>
        <taxon>Bacteria</taxon>
        <taxon>Pseudomonadati</taxon>
        <taxon>Bacteroidota</taxon>
        <taxon>Bacteroidia</taxon>
        <taxon>Bacteroidales</taxon>
        <taxon>Prevotellaceae</taxon>
        <taxon>Pseudoprevotella</taxon>
    </lineage>
</organism>
<feature type="compositionally biased region" description="Low complexity" evidence="2">
    <location>
        <begin position="33"/>
        <end position="44"/>
    </location>
</feature>
<dbReference type="GO" id="GO:0008933">
    <property type="term" value="F:peptidoglycan lytic transglycosylase activity"/>
    <property type="evidence" value="ECO:0007669"/>
    <property type="project" value="InterPro"/>
</dbReference>
<dbReference type="PANTHER" id="PTHR37423:SF2">
    <property type="entry name" value="MEMBRANE-BOUND LYTIC MUREIN TRANSGLYCOSYLASE C"/>
    <property type="match status" value="1"/>
</dbReference>
<evidence type="ECO:0000256" key="1">
    <source>
        <dbReference type="ARBA" id="ARBA00007734"/>
    </source>
</evidence>
<keyword evidence="3" id="KW-0472">Membrane</keyword>
<evidence type="ECO:0000256" key="3">
    <source>
        <dbReference type="SAM" id="Phobius"/>
    </source>
</evidence>
<dbReference type="InterPro" id="IPR008258">
    <property type="entry name" value="Transglycosylase_SLT_dom_1"/>
</dbReference>
<evidence type="ECO:0000256" key="2">
    <source>
        <dbReference type="SAM" id="MobiDB-lite"/>
    </source>
</evidence>
<dbReference type="PANTHER" id="PTHR37423">
    <property type="entry name" value="SOLUBLE LYTIC MUREIN TRANSGLYCOSYLASE-RELATED"/>
    <property type="match status" value="1"/>
</dbReference>
<evidence type="ECO:0000313" key="5">
    <source>
        <dbReference type="EMBL" id="QFQ11861.1"/>
    </source>
</evidence>
<keyword evidence="3" id="KW-0812">Transmembrane</keyword>
<proteinExistence type="inferred from homology"/>
<dbReference type="Gene3D" id="1.10.530.10">
    <property type="match status" value="1"/>
</dbReference>
<dbReference type="Gene3D" id="3.40.190.10">
    <property type="entry name" value="Periplasmic binding protein-like II"/>
    <property type="match status" value="1"/>
</dbReference>
<feature type="transmembrane region" description="Helical" evidence="3">
    <location>
        <begin position="53"/>
        <end position="73"/>
    </location>
</feature>
<keyword evidence="6" id="KW-1185">Reference proteome</keyword>
<dbReference type="Pfam" id="PF01464">
    <property type="entry name" value="SLT"/>
    <property type="match status" value="1"/>
</dbReference>
<dbReference type="InterPro" id="IPR023346">
    <property type="entry name" value="Lysozyme-like_dom_sf"/>
</dbReference>
<gene>
    <name evidence="5" type="ORF">C7Y71_001835</name>
</gene>
<dbReference type="Proteomes" id="UP000249375">
    <property type="component" value="Chromosome"/>
</dbReference>
<accession>A0A5P8E4H3</accession>
<dbReference type="PROSITE" id="PS00922">
    <property type="entry name" value="TRANSGLYCOSYLASE"/>
    <property type="match status" value="1"/>
</dbReference>
<dbReference type="GO" id="GO:0016020">
    <property type="term" value="C:membrane"/>
    <property type="evidence" value="ECO:0007669"/>
    <property type="project" value="InterPro"/>
</dbReference>
<comment type="similarity">
    <text evidence="1">Belongs to the transglycosylase Slt family.</text>
</comment>
<feature type="domain" description="Transglycosylase SLT" evidence="4">
    <location>
        <begin position="256"/>
        <end position="366"/>
    </location>
</feature>
<sequence length="499" mass="56081">MEQETPYMDDNVSQKDVKQKVNMTDNKNDEIGNPANNKDNAANNNNKKKRKQIVYLALAVILLCIIGTCIYYYTRQDKDDNEKQEVQKQEAKNIYDWDEILESGKLVVTMTRGIDSYEEIDDTVMGIQLALVQSFADDNGLELQVNLAEDTTQMINILKEKNADIIATLVPTTVIDSAELTSAGSKDSVSHLSWAIRNNQPKFEKVLNEWYSDALRDSLENVMIQCLRKRHEVRKQSIPPYISLEDDVISIYDEHFKANADMAGWDWHLIAALCYEESGFDPNAISGAGARGLMQIMPATAEKYNVKEYLAPRENIELGCKIIAALNEDFKDITGKERIKYVIAAYNGGSAHVRDAMALAQKNGKNPKNWDDVSFYILHLKEPAYYHDPIVKDGFLLGDETANHVVKVLSRWKQYVGDIGMSIPNLIEIENQTAVLANDTARIISPNANTNNKADFSQKVVTGNAGNKNNTTNRFTKNTVILGPNDSRLSIKGEEEDTI</sequence>
<dbReference type="RefSeq" id="WP_111897764.1">
    <property type="nucleotide sequence ID" value="NZ_CP033459.1"/>
</dbReference>
<feature type="region of interest" description="Disordered" evidence="2">
    <location>
        <begin position="25"/>
        <end position="44"/>
    </location>
</feature>
<reference evidence="5 6" key="1">
    <citation type="submission" date="2018-11" db="EMBL/GenBank/DDBJ databases">
        <authorList>
            <person name="Na S.W."/>
            <person name="Baik M."/>
        </authorList>
    </citation>
    <scope>NUCLEOTIDE SEQUENCE [LARGE SCALE GENOMIC DNA]</scope>
    <source>
        <strain evidence="5 6">E39</strain>
    </source>
</reference>
<dbReference type="GO" id="GO:0000270">
    <property type="term" value="P:peptidoglycan metabolic process"/>
    <property type="evidence" value="ECO:0007669"/>
    <property type="project" value="InterPro"/>
</dbReference>
<dbReference type="CDD" id="cd13403">
    <property type="entry name" value="MLTF-like"/>
    <property type="match status" value="1"/>
</dbReference>